<evidence type="ECO:0000313" key="2">
    <source>
        <dbReference type="EMBL" id="CAD8088161.1"/>
    </source>
</evidence>
<dbReference type="EMBL" id="CAJJDM010000083">
    <property type="protein sequence ID" value="CAD8088161.1"/>
    <property type="molecule type" value="Genomic_DNA"/>
</dbReference>
<dbReference type="OMA" id="HNHFNAR"/>
<organism evidence="2 3">
    <name type="scientific">Paramecium primaurelia</name>
    <dbReference type="NCBI Taxonomy" id="5886"/>
    <lineage>
        <taxon>Eukaryota</taxon>
        <taxon>Sar</taxon>
        <taxon>Alveolata</taxon>
        <taxon>Ciliophora</taxon>
        <taxon>Intramacronucleata</taxon>
        <taxon>Oligohymenophorea</taxon>
        <taxon>Peniculida</taxon>
        <taxon>Parameciidae</taxon>
        <taxon>Paramecium</taxon>
    </lineage>
</organism>
<proteinExistence type="predicted"/>
<dbReference type="Proteomes" id="UP000688137">
    <property type="component" value="Unassembled WGS sequence"/>
</dbReference>
<sequence>MFNKSVQSNRTLLSGQLHRIILNKQTQRDEIDYVRRKNSLKQPLKEQINLQKSHNHFNARNSMDGLESVFRVETNKKIKSPIIVIPNRKLFVSSKNSRKSHQSASQEPGPLMPGVKKSLECGYRIVVNKSSRVPTIQMDEEITKEESKIISSKDPVSFTDWVERIYGKEWFY</sequence>
<accession>A0A8S1NDZ6</accession>
<evidence type="ECO:0000313" key="3">
    <source>
        <dbReference type="Proteomes" id="UP000688137"/>
    </source>
</evidence>
<dbReference type="AlphaFoldDB" id="A0A8S1NDZ6"/>
<evidence type="ECO:0000256" key="1">
    <source>
        <dbReference type="SAM" id="MobiDB-lite"/>
    </source>
</evidence>
<protein>
    <submittedName>
        <fullName evidence="2">Uncharacterized protein</fullName>
    </submittedName>
</protein>
<feature type="region of interest" description="Disordered" evidence="1">
    <location>
        <begin position="94"/>
        <end position="113"/>
    </location>
</feature>
<keyword evidence="3" id="KW-1185">Reference proteome</keyword>
<gene>
    <name evidence="2" type="ORF">PPRIM_AZ9-3.1.T0800117</name>
</gene>
<comment type="caution">
    <text evidence="2">The sequence shown here is derived from an EMBL/GenBank/DDBJ whole genome shotgun (WGS) entry which is preliminary data.</text>
</comment>
<reference evidence="2" key="1">
    <citation type="submission" date="2021-01" db="EMBL/GenBank/DDBJ databases">
        <authorList>
            <consortium name="Genoscope - CEA"/>
            <person name="William W."/>
        </authorList>
    </citation>
    <scope>NUCLEOTIDE SEQUENCE</scope>
</reference>
<name>A0A8S1NDZ6_PARPR</name>